<gene>
    <name evidence="1" type="ORF">B0T22DRAFT_448359</name>
</gene>
<evidence type="ECO:0000313" key="2">
    <source>
        <dbReference type="Proteomes" id="UP001270362"/>
    </source>
</evidence>
<comment type="caution">
    <text evidence="1">The sequence shown here is derived from an EMBL/GenBank/DDBJ whole genome shotgun (WGS) entry which is preliminary data.</text>
</comment>
<dbReference type="AlphaFoldDB" id="A0AAE0XG86"/>
<proteinExistence type="predicted"/>
<organism evidence="1 2">
    <name type="scientific">Podospora appendiculata</name>
    <dbReference type="NCBI Taxonomy" id="314037"/>
    <lineage>
        <taxon>Eukaryota</taxon>
        <taxon>Fungi</taxon>
        <taxon>Dikarya</taxon>
        <taxon>Ascomycota</taxon>
        <taxon>Pezizomycotina</taxon>
        <taxon>Sordariomycetes</taxon>
        <taxon>Sordariomycetidae</taxon>
        <taxon>Sordariales</taxon>
        <taxon>Podosporaceae</taxon>
        <taxon>Podospora</taxon>
    </lineage>
</organism>
<name>A0AAE0XG86_9PEZI</name>
<evidence type="ECO:0000313" key="1">
    <source>
        <dbReference type="EMBL" id="KAK3692852.1"/>
    </source>
</evidence>
<reference evidence="1" key="1">
    <citation type="journal article" date="2023" name="Mol. Phylogenet. Evol.">
        <title>Genome-scale phylogeny and comparative genomics of the fungal order Sordariales.</title>
        <authorList>
            <person name="Hensen N."/>
            <person name="Bonometti L."/>
            <person name="Westerberg I."/>
            <person name="Brannstrom I.O."/>
            <person name="Guillou S."/>
            <person name="Cros-Aarteil S."/>
            <person name="Calhoun S."/>
            <person name="Haridas S."/>
            <person name="Kuo A."/>
            <person name="Mondo S."/>
            <person name="Pangilinan J."/>
            <person name="Riley R."/>
            <person name="LaButti K."/>
            <person name="Andreopoulos B."/>
            <person name="Lipzen A."/>
            <person name="Chen C."/>
            <person name="Yan M."/>
            <person name="Daum C."/>
            <person name="Ng V."/>
            <person name="Clum A."/>
            <person name="Steindorff A."/>
            <person name="Ohm R.A."/>
            <person name="Martin F."/>
            <person name="Silar P."/>
            <person name="Natvig D.O."/>
            <person name="Lalanne C."/>
            <person name="Gautier V."/>
            <person name="Ament-Velasquez S.L."/>
            <person name="Kruys A."/>
            <person name="Hutchinson M.I."/>
            <person name="Powell A.J."/>
            <person name="Barry K."/>
            <person name="Miller A.N."/>
            <person name="Grigoriev I.V."/>
            <person name="Debuchy R."/>
            <person name="Gladieux P."/>
            <person name="Hiltunen Thoren M."/>
            <person name="Johannesson H."/>
        </authorList>
    </citation>
    <scope>NUCLEOTIDE SEQUENCE</scope>
    <source>
        <strain evidence="1">CBS 314.62</strain>
    </source>
</reference>
<accession>A0AAE0XG86</accession>
<sequence length="105" mass="12247">MPVRKKNIVSAYVPCAELCLCRCQRLCNAAVVRWCSGALWLWMVVWLLACHTHNMLHCSSTKKMIHQGKVGVHTVLGYLIWKTPCYNKGRCRVFLVYVFSRVWKF</sequence>
<keyword evidence="2" id="KW-1185">Reference proteome</keyword>
<reference evidence="1" key="2">
    <citation type="submission" date="2023-06" db="EMBL/GenBank/DDBJ databases">
        <authorList>
            <consortium name="Lawrence Berkeley National Laboratory"/>
            <person name="Haridas S."/>
            <person name="Hensen N."/>
            <person name="Bonometti L."/>
            <person name="Westerberg I."/>
            <person name="Brannstrom I.O."/>
            <person name="Guillou S."/>
            <person name="Cros-Aarteil S."/>
            <person name="Calhoun S."/>
            <person name="Kuo A."/>
            <person name="Mondo S."/>
            <person name="Pangilinan J."/>
            <person name="Riley R."/>
            <person name="Labutti K."/>
            <person name="Andreopoulos B."/>
            <person name="Lipzen A."/>
            <person name="Chen C."/>
            <person name="Yanf M."/>
            <person name="Daum C."/>
            <person name="Ng V."/>
            <person name="Clum A."/>
            <person name="Steindorff A."/>
            <person name="Ohm R."/>
            <person name="Martin F."/>
            <person name="Silar P."/>
            <person name="Natvig D."/>
            <person name="Lalanne C."/>
            <person name="Gautier V."/>
            <person name="Ament-Velasquez S.L."/>
            <person name="Kruys A."/>
            <person name="Hutchinson M.I."/>
            <person name="Powell A.J."/>
            <person name="Barry K."/>
            <person name="Miller A.N."/>
            <person name="Grigoriev I.V."/>
            <person name="Debuchy R."/>
            <person name="Gladieux P."/>
            <person name="Thoren M.H."/>
            <person name="Johannesson H."/>
        </authorList>
    </citation>
    <scope>NUCLEOTIDE SEQUENCE</scope>
    <source>
        <strain evidence="1">CBS 314.62</strain>
    </source>
</reference>
<dbReference type="EMBL" id="JAULSO010000001">
    <property type="protein sequence ID" value="KAK3692852.1"/>
    <property type="molecule type" value="Genomic_DNA"/>
</dbReference>
<protein>
    <submittedName>
        <fullName evidence="1">Uncharacterized protein</fullName>
    </submittedName>
</protein>
<dbReference type="Proteomes" id="UP001270362">
    <property type="component" value="Unassembled WGS sequence"/>
</dbReference>